<feature type="transmembrane region" description="Helical" evidence="2">
    <location>
        <begin position="145"/>
        <end position="163"/>
    </location>
</feature>
<dbReference type="SMART" id="SM00460">
    <property type="entry name" value="TGc"/>
    <property type="match status" value="1"/>
</dbReference>
<keyword evidence="5" id="KW-1185">Reference proteome</keyword>
<feature type="transmembrane region" description="Helical" evidence="2">
    <location>
        <begin position="113"/>
        <end position="138"/>
    </location>
</feature>
<dbReference type="InterPro" id="IPR052901">
    <property type="entry name" value="Bact_TGase-like"/>
</dbReference>
<gene>
    <name evidence="4" type="ORF">GCM10009798_21520</name>
</gene>
<dbReference type="SUPFAM" id="SSF54001">
    <property type="entry name" value="Cysteine proteinases"/>
    <property type="match status" value="1"/>
</dbReference>
<feature type="transmembrane region" description="Helical" evidence="2">
    <location>
        <begin position="39"/>
        <end position="58"/>
    </location>
</feature>
<feature type="transmembrane region" description="Helical" evidence="2">
    <location>
        <begin position="604"/>
        <end position="624"/>
    </location>
</feature>
<dbReference type="Proteomes" id="UP001500571">
    <property type="component" value="Unassembled WGS sequence"/>
</dbReference>
<name>A0ABP5CE77_9ACTN</name>
<feature type="compositionally biased region" description="Low complexity" evidence="1">
    <location>
        <begin position="570"/>
        <end position="588"/>
    </location>
</feature>
<dbReference type="InterPro" id="IPR002931">
    <property type="entry name" value="Transglutaminase-like"/>
</dbReference>
<dbReference type="EMBL" id="BAAAPB010000002">
    <property type="protein sequence ID" value="GAA1961455.1"/>
    <property type="molecule type" value="Genomic_DNA"/>
</dbReference>
<dbReference type="InterPro" id="IPR021878">
    <property type="entry name" value="TgpA_N"/>
</dbReference>
<dbReference type="Pfam" id="PF11992">
    <property type="entry name" value="TgpA_N"/>
    <property type="match status" value="1"/>
</dbReference>
<feature type="domain" description="Transglutaminase-like" evidence="3">
    <location>
        <begin position="474"/>
        <end position="544"/>
    </location>
</feature>
<evidence type="ECO:0000256" key="1">
    <source>
        <dbReference type="SAM" id="MobiDB-lite"/>
    </source>
</evidence>
<feature type="transmembrane region" description="Helical" evidence="2">
    <location>
        <begin position="65"/>
        <end position="93"/>
    </location>
</feature>
<keyword evidence="2" id="KW-0812">Transmembrane</keyword>
<reference evidence="5" key="1">
    <citation type="journal article" date="2019" name="Int. J. Syst. Evol. Microbiol.">
        <title>The Global Catalogue of Microorganisms (GCM) 10K type strain sequencing project: providing services to taxonomists for standard genome sequencing and annotation.</title>
        <authorList>
            <consortium name="The Broad Institute Genomics Platform"/>
            <consortium name="The Broad Institute Genome Sequencing Center for Infectious Disease"/>
            <person name="Wu L."/>
            <person name="Ma J."/>
        </authorList>
    </citation>
    <scope>NUCLEOTIDE SEQUENCE [LARGE SCALE GENOMIC DNA]</scope>
    <source>
        <strain evidence="5">JCM 15309</strain>
    </source>
</reference>
<evidence type="ECO:0000256" key="2">
    <source>
        <dbReference type="SAM" id="Phobius"/>
    </source>
</evidence>
<dbReference type="InterPro" id="IPR038765">
    <property type="entry name" value="Papain-like_cys_pep_sf"/>
</dbReference>
<feature type="transmembrane region" description="Helical" evidence="2">
    <location>
        <begin position="211"/>
        <end position="230"/>
    </location>
</feature>
<sequence>MRIRDTAYAPLLQAIVAAATVWATTLSWSAFSQDAPSYLRPLLLVGLVVALTGSLARWARLPWGLIVLAQLVVGGAVVSLYITGSLVPIGGAWDELRAELSQAREVVRTQRPPVTVAGGIAPLLVGGGLLCFVIVDLLACTFRRAALAGLPLLAIYAVPFSVVEGGLPWWGFALSAAGFLSMLVLSQSEIVGRWGRRLDSTRASGPQESAAAVYVGSVATVLALILPSLVPTLDLHLFGLGPGSGNGGRITVTNPLVDLRRDLVRGPDIPVIQVTTDDPNPSYLRIAVLNRFGENEWTAGNRTVPANNDAEGPMPGLLGVATWVKRTTYDYRVEVGQRFDSRWLPTQAPISEIHAAGDWRFDTRTMDFLAGPHQGSAAGMNYRMTSVDLDLSTADLINAQASPGTVGSSYLDLPADFPASARTLAKNVTASAVGDFAKAVALQDWFRQDGGFVYDDTVPIGSSPGDLESFLSTAGGGRRGYCQQFAAAMAAMARALDIPARVAVGFLAPDKVGSGRWEYSTHDMHAWPELFFSGAGWVRFEPTPAAHVPNVPSYTRNLDTAHPNNGPSLATSSAQPNAQASNAQRPQQENSSATGSGNATSHVVLWWTVGVLVVALVSGGLALVPSRVRRRRRTTRLGAANAEAAWAEIRDTLVDLGLLWPPGLSPRAVGHMLERYVLGDDRAALWRIVEAVEVSRYSLRPPVVVDPADVLAVLAALRDAVPERAVRRADWWPRSVLQRTPVEPGTSEVVDEVSAETSIR</sequence>
<dbReference type="Gene3D" id="3.10.620.30">
    <property type="match status" value="1"/>
</dbReference>
<comment type="caution">
    <text evidence="4">The sequence shown here is derived from an EMBL/GenBank/DDBJ whole genome shotgun (WGS) entry which is preliminary data.</text>
</comment>
<organism evidence="4 5">
    <name type="scientific">Nocardioides panacihumi</name>
    <dbReference type="NCBI Taxonomy" id="400774"/>
    <lineage>
        <taxon>Bacteria</taxon>
        <taxon>Bacillati</taxon>
        <taxon>Actinomycetota</taxon>
        <taxon>Actinomycetes</taxon>
        <taxon>Propionibacteriales</taxon>
        <taxon>Nocardioidaceae</taxon>
        <taxon>Nocardioides</taxon>
    </lineage>
</organism>
<protein>
    <submittedName>
        <fullName evidence="4">DUF3488 and transglutaminase-like domain-containing protein</fullName>
    </submittedName>
</protein>
<dbReference type="PANTHER" id="PTHR42736:SF1">
    <property type="entry name" value="PROTEIN-GLUTAMINE GAMMA-GLUTAMYLTRANSFERASE"/>
    <property type="match status" value="1"/>
</dbReference>
<keyword evidence="2" id="KW-1133">Transmembrane helix</keyword>
<dbReference type="RefSeq" id="WP_344044827.1">
    <property type="nucleotide sequence ID" value="NZ_BAAAPB010000002.1"/>
</dbReference>
<feature type="region of interest" description="Disordered" evidence="1">
    <location>
        <begin position="551"/>
        <end position="596"/>
    </location>
</feature>
<keyword evidence="2" id="KW-0472">Membrane</keyword>
<evidence type="ECO:0000313" key="4">
    <source>
        <dbReference type="EMBL" id="GAA1961455.1"/>
    </source>
</evidence>
<accession>A0ABP5CE77</accession>
<evidence type="ECO:0000259" key="3">
    <source>
        <dbReference type="SMART" id="SM00460"/>
    </source>
</evidence>
<dbReference type="Pfam" id="PF01841">
    <property type="entry name" value="Transglut_core"/>
    <property type="match status" value="1"/>
</dbReference>
<evidence type="ECO:0000313" key="5">
    <source>
        <dbReference type="Proteomes" id="UP001500571"/>
    </source>
</evidence>
<feature type="transmembrane region" description="Helical" evidence="2">
    <location>
        <begin position="169"/>
        <end position="190"/>
    </location>
</feature>
<proteinExistence type="predicted"/>
<feature type="compositionally biased region" description="Polar residues" evidence="1">
    <location>
        <begin position="552"/>
        <end position="569"/>
    </location>
</feature>
<dbReference type="PANTHER" id="PTHR42736">
    <property type="entry name" value="PROTEIN-GLUTAMINE GAMMA-GLUTAMYLTRANSFERASE"/>
    <property type="match status" value="1"/>
</dbReference>